<dbReference type="Gene3D" id="3.40.50.620">
    <property type="entry name" value="HUPs"/>
    <property type="match status" value="1"/>
</dbReference>
<dbReference type="Proteomes" id="UP000789572">
    <property type="component" value="Unassembled WGS sequence"/>
</dbReference>
<comment type="caution">
    <text evidence="12">The sequence shown here is derived from an EMBL/GenBank/DDBJ whole genome shotgun (WGS) entry which is preliminary data.</text>
</comment>
<evidence type="ECO:0000256" key="1">
    <source>
        <dbReference type="ARBA" id="ARBA00004990"/>
    </source>
</evidence>
<dbReference type="GO" id="GO:0004592">
    <property type="term" value="F:pantoate-beta-alanine ligase activity"/>
    <property type="evidence" value="ECO:0007669"/>
    <property type="project" value="UniProtKB-EC"/>
</dbReference>
<protein>
    <recommendedName>
        <fullName evidence="4">Pantoate--beta-alanine ligase</fullName>
        <ecNumber evidence="3">6.3.2.1</ecNumber>
    </recommendedName>
    <alternativeName>
        <fullName evidence="10">Pantoate-activating enzyme</fullName>
    </alternativeName>
    <alternativeName>
        <fullName evidence="9">Pantothenate synthetase</fullName>
    </alternativeName>
</protein>
<keyword evidence="5" id="KW-0436">Ligase</keyword>
<dbReference type="HAMAP" id="MF_00158">
    <property type="entry name" value="PanC"/>
    <property type="match status" value="1"/>
</dbReference>
<comment type="catalytic activity">
    <reaction evidence="11">
        <text>(R)-pantoate + beta-alanine + ATP = (R)-pantothenate + AMP + diphosphate + H(+)</text>
        <dbReference type="Rhea" id="RHEA:10912"/>
        <dbReference type="ChEBI" id="CHEBI:15378"/>
        <dbReference type="ChEBI" id="CHEBI:15980"/>
        <dbReference type="ChEBI" id="CHEBI:29032"/>
        <dbReference type="ChEBI" id="CHEBI:30616"/>
        <dbReference type="ChEBI" id="CHEBI:33019"/>
        <dbReference type="ChEBI" id="CHEBI:57966"/>
        <dbReference type="ChEBI" id="CHEBI:456215"/>
        <dbReference type="EC" id="6.3.2.1"/>
    </reaction>
</comment>
<dbReference type="EMBL" id="CAJVPJ010000068">
    <property type="protein sequence ID" value="CAG8471053.1"/>
    <property type="molecule type" value="Genomic_DNA"/>
</dbReference>
<evidence type="ECO:0000256" key="4">
    <source>
        <dbReference type="ARBA" id="ARBA00015647"/>
    </source>
</evidence>
<keyword evidence="8" id="KW-0067">ATP-binding</keyword>
<dbReference type="InterPro" id="IPR004821">
    <property type="entry name" value="Cyt_trans-like"/>
</dbReference>
<comment type="similarity">
    <text evidence="2">Belongs to the pantothenate synthetase family.</text>
</comment>
<name>A0A9N8W0R8_9GLOM</name>
<evidence type="ECO:0000256" key="2">
    <source>
        <dbReference type="ARBA" id="ARBA00009256"/>
    </source>
</evidence>
<dbReference type="PANTHER" id="PTHR21299">
    <property type="entry name" value="CYTIDYLATE KINASE/PANTOATE-BETA-ALANINE LIGASE"/>
    <property type="match status" value="1"/>
</dbReference>
<dbReference type="GO" id="GO:0005524">
    <property type="term" value="F:ATP binding"/>
    <property type="evidence" value="ECO:0007669"/>
    <property type="project" value="UniProtKB-KW"/>
</dbReference>
<evidence type="ECO:0000256" key="11">
    <source>
        <dbReference type="ARBA" id="ARBA00048258"/>
    </source>
</evidence>
<dbReference type="SUPFAM" id="SSF52374">
    <property type="entry name" value="Nucleotidylyl transferase"/>
    <property type="match status" value="1"/>
</dbReference>
<dbReference type="PANTHER" id="PTHR21299:SF1">
    <property type="entry name" value="PANTOATE--BETA-ALANINE LIGASE"/>
    <property type="match status" value="1"/>
</dbReference>
<keyword evidence="6" id="KW-0566">Pantothenate biosynthesis</keyword>
<evidence type="ECO:0000313" key="13">
    <source>
        <dbReference type="Proteomes" id="UP000789572"/>
    </source>
</evidence>
<evidence type="ECO:0000256" key="3">
    <source>
        <dbReference type="ARBA" id="ARBA00012219"/>
    </source>
</evidence>
<dbReference type="Pfam" id="PF02569">
    <property type="entry name" value="Pantoate_ligase"/>
    <property type="match status" value="1"/>
</dbReference>
<organism evidence="12 13">
    <name type="scientific">Paraglomus occultum</name>
    <dbReference type="NCBI Taxonomy" id="144539"/>
    <lineage>
        <taxon>Eukaryota</taxon>
        <taxon>Fungi</taxon>
        <taxon>Fungi incertae sedis</taxon>
        <taxon>Mucoromycota</taxon>
        <taxon>Glomeromycotina</taxon>
        <taxon>Glomeromycetes</taxon>
        <taxon>Paraglomerales</taxon>
        <taxon>Paraglomeraceae</taxon>
        <taxon>Paraglomus</taxon>
    </lineage>
</organism>
<gene>
    <name evidence="12" type="ORF">POCULU_LOCUS1046</name>
</gene>
<evidence type="ECO:0000256" key="5">
    <source>
        <dbReference type="ARBA" id="ARBA00022598"/>
    </source>
</evidence>
<evidence type="ECO:0000313" key="12">
    <source>
        <dbReference type="EMBL" id="CAG8471053.1"/>
    </source>
</evidence>
<dbReference type="NCBIfam" id="TIGR00018">
    <property type="entry name" value="panC"/>
    <property type="match status" value="1"/>
</dbReference>
<comment type="pathway">
    <text evidence="1">Cofactor biosynthesis; (R)-pantothenate biosynthesis; (R)-pantothenate from (R)-pantoate and beta-alanine: step 1/1.</text>
</comment>
<sequence length="336" mass="37579">MRKVLEKLALSTFNTYALTRRQSARPFSTSAATLQDKKTITIFKTIPSLREWRQKLATEGRTLGFVPTMGGLHEGHLSLAKQAAGICDTVAVSIFVNPAQFAPHEDLDKYPRMLEKDLELLEATNSVDAVFLPTVKDIYPNGIPLDVEKQQGTFVEVKGRSHQMEGQTRPGFFRGVATVVCKLFNIVQPTHAFFGQKDAQQCVVLRSVISDLHYPISFHVGETVREYDGLAMSSRNRYLTPEHRQFANVLYRALSKGKQAFENDGIRDSKRIIAKAQEVVESESETKDVKLDYFSLAHPRTLEELESVGEDGAILSGAIYIAGTRLIDNMLLNCEL</sequence>
<dbReference type="InterPro" id="IPR003721">
    <property type="entry name" value="Pantoate_ligase"/>
</dbReference>
<dbReference type="OrthoDB" id="2020436at2759"/>
<evidence type="ECO:0000256" key="10">
    <source>
        <dbReference type="ARBA" id="ARBA00032806"/>
    </source>
</evidence>
<dbReference type="AlphaFoldDB" id="A0A9N8W0R8"/>
<dbReference type="Gene3D" id="3.30.1300.10">
    <property type="entry name" value="Pantoate-beta-alanine ligase, C-terminal domain"/>
    <property type="match status" value="1"/>
</dbReference>
<dbReference type="InterPro" id="IPR014729">
    <property type="entry name" value="Rossmann-like_a/b/a_fold"/>
</dbReference>
<dbReference type="InterPro" id="IPR042176">
    <property type="entry name" value="Pantoate_ligase_C"/>
</dbReference>
<dbReference type="EC" id="6.3.2.1" evidence="3"/>
<proteinExistence type="inferred from homology"/>
<keyword evidence="7" id="KW-0547">Nucleotide-binding</keyword>
<evidence type="ECO:0000256" key="6">
    <source>
        <dbReference type="ARBA" id="ARBA00022655"/>
    </source>
</evidence>
<reference evidence="12" key="1">
    <citation type="submission" date="2021-06" db="EMBL/GenBank/DDBJ databases">
        <authorList>
            <person name="Kallberg Y."/>
            <person name="Tangrot J."/>
            <person name="Rosling A."/>
        </authorList>
    </citation>
    <scope>NUCLEOTIDE SEQUENCE</scope>
    <source>
        <strain evidence="12">IA702</strain>
    </source>
</reference>
<evidence type="ECO:0000256" key="8">
    <source>
        <dbReference type="ARBA" id="ARBA00022840"/>
    </source>
</evidence>
<accession>A0A9N8W0R8</accession>
<keyword evidence="13" id="KW-1185">Reference proteome</keyword>
<dbReference type="NCBIfam" id="TIGR00125">
    <property type="entry name" value="cyt_tran_rel"/>
    <property type="match status" value="1"/>
</dbReference>
<dbReference type="CDD" id="cd00560">
    <property type="entry name" value="PanC"/>
    <property type="match status" value="1"/>
</dbReference>
<dbReference type="FunFam" id="3.40.50.620:FF:000013">
    <property type="entry name" value="Pantothenate synthetase"/>
    <property type="match status" value="1"/>
</dbReference>
<dbReference type="GO" id="GO:0015940">
    <property type="term" value="P:pantothenate biosynthetic process"/>
    <property type="evidence" value="ECO:0007669"/>
    <property type="project" value="UniProtKB-KW"/>
</dbReference>
<evidence type="ECO:0000256" key="7">
    <source>
        <dbReference type="ARBA" id="ARBA00022741"/>
    </source>
</evidence>
<evidence type="ECO:0000256" key="9">
    <source>
        <dbReference type="ARBA" id="ARBA00029902"/>
    </source>
</evidence>